<reference evidence="16 17" key="2">
    <citation type="submission" date="2018-11" db="EMBL/GenBank/DDBJ databases">
        <authorList>
            <consortium name="Pathogen Informatics"/>
        </authorList>
    </citation>
    <scope>NUCLEOTIDE SEQUENCE [LARGE SCALE GENOMIC DNA]</scope>
</reference>
<dbReference type="GO" id="GO:0008017">
    <property type="term" value="F:microtubule binding"/>
    <property type="evidence" value="ECO:0007669"/>
    <property type="project" value="InterPro"/>
</dbReference>
<feature type="coiled-coil region" evidence="13">
    <location>
        <begin position="246"/>
        <end position="280"/>
    </location>
</feature>
<comment type="subcellular location">
    <subcellularLocation>
        <location evidence="1">Mitochondrion inner membrane</location>
        <topology evidence="1">Single-pass membrane protein</topology>
    </subcellularLocation>
</comment>
<accession>A0A183IZR6</accession>
<reference evidence="18" key="1">
    <citation type="submission" date="2016-06" db="UniProtKB">
        <authorList>
            <consortium name="WormBaseParasite"/>
        </authorList>
    </citation>
    <scope>IDENTIFICATION</scope>
</reference>
<organism evidence="18">
    <name type="scientific">Soboliphyme baturini</name>
    <dbReference type="NCBI Taxonomy" id="241478"/>
    <lineage>
        <taxon>Eukaryota</taxon>
        <taxon>Metazoa</taxon>
        <taxon>Ecdysozoa</taxon>
        <taxon>Nematoda</taxon>
        <taxon>Enoplea</taxon>
        <taxon>Dorylaimia</taxon>
        <taxon>Dioctophymatida</taxon>
        <taxon>Dioctophymatoidea</taxon>
        <taxon>Soboliphymatidae</taxon>
        <taxon>Soboliphyme</taxon>
    </lineage>
</organism>
<dbReference type="AlphaFoldDB" id="A0A183IZR6"/>
<dbReference type="Gene3D" id="1.20.5.260">
    <property type="entry name" value="Cytochrome b-c1 complex subunit 9"/>
    <property type="match status" value="1"/>
</dbReference>
<evidence type="ECO:0000259" key="15">
    <source>
        <dbReference type="Pfam" id="PF05622"/>
    </source>
</evidence>
<dbReference type="SUPFAM" id="SSF81514">
    <property type="entry name" value="Subunit X (non-heme 7 kDa protein) of cytochrome bc1 complex (Ubiquinol-cytochrome c reductase)"/>
    <property type="match status" value="1"/>
</dbReference>
<dbReference type="GO" id="GO:0005743">
    <property type="term" value="C:mitochondrial inner membrane"/>
    <property type="evidence" value="ECO:0007669"/>
    <property type="project" value="UniProtKB-SubCell"/>
</dbReference>
<dbReference type="Pfam" id="PF05622">
    <property type="entry name" value="HOOK"/>
    <property type="match status" value="1"/>
</dbReference>
<evidence type="ECO:0000256" key="1">
    <source>
        <dbReference type="ARBA" id="ARBA00004434"/>
    </source>
</evidence>
<evidence type="ECO:0000313" key="17">
    <source>
        <dbReference type="Proteomes" id="UP000270296"/>
    </source>
</evidence>
<sequence length="410" mass="47012">MEETQRADAAESALQKLQEKVLVVEQERDRLVNERNSLREIKAELQANAAARAEFEEDKSKIEAMPLADVGTSLGTIENIVSKQHLQDSTLLKSISDEGSSKELVFLRNQINEYRKVKEDLEIELRLSHRRVLTLENKLKECREHQLAVCSRQPSYEGMQEMQNKADRFNQELDCTNSQLEVALNEISVKNNMIKALEENVILKEEELTEKTANFNAYLEKARQVILALKKIKESPQDISEPNTAKETMKKQLHEKEQALKDMEENFKRMQIMKDQETQLVASAFHEMALEMHRTACRERLRGLSVDGTPSCFFSRQRELRSSLTLPDTQNWLPHMNSDSPMPSSSLMGKIYRGVVRRNFVFFAICVAGAFGIEIVIDRGGDKIYDYCNRGKQWKDVRAALEIAQATTNA</sequence>
<evidence type="ECO:0000256" key="14">
    <source>
        <dbReference type="SAM" id="Phobius"/>
    </source>
</evidence>
<proteinExistence type="inferred from homology"/>
<comment type="similarity">
    <text evidence="2">Belongs to the UQCR10/QCR9 family.</text>
</comment>
<evidence type="ECO:0000256" key="4">
    <source>
        <dbReference type="ARBA" id="ARBA00022660"/>
    </source>
</evidence>
<evidence type="ECO:0000256" key="3">
    <source>
        <dbReference type="ARBA" id="ARBA00022448"/>
    </source>
</evidence>
<evidence type="ECO:0000256" key="11">
    <source>
        <dbReference type="ARBA" id="ARBA00068509"/>
    </source>
</evidence>
<feature type="coiled-coil region" evidence="13">
    <location>
        <begin position="104"/>
        <end position="214"/>
    </location>
</feature>
<keyword evidence="9" id="KW-0496">Mitochondrion</keyword>
<dbReference type="InterPro" id="IPR008027">
    <property type="entry name" value="QCR9"/>
</dbReference>
<gene>
    <name evidence="16" type="ORF">SBAD_LOCUS9114</name>
</gene>
<evidence type="ECO:0000256" key="6">
    <source>
        <dbReference type="ARBA" id="ARBA00022792"/>
    </source>
</evidence>
<dbReference type="EMBL" id="UZAM01012345">
    <property type="protein sequence ID" value="VDP21316.1"/>
    <property type="molecule type" value="Genomic_DNA"/>
</dbReference>
<keyword evidence="7" id="KW-0249">Electron transport</keyword>
<dbReference type="FunFam" id="1.20.5.260:FF:000001">
    <property type="entry name" value="Cytochrome b-c1 complex subunit 9"/>
    <property type="match status" value="1"/>
</dbReference>
<keyword evidence="3" id="KW-0813">Transport</keyword>
<evidence type="ECO:0000313" key="16">
    <source>
        <dbReference type="EMBL" id="VDP21316.1"/>
    </source>
</evidence>
<feature type="domain" description="Hook C-terminal" evidence="15">
    <location>
        <begin position="2"/>
        <end position="320"/>
    </location>
</feature>
<dbReference type="Pfam" id="PF05365">
    <property type="entry name" value="UCR_UQCRX_QCR9"/>
    <property type="match status" value="1"/>
</dbReference>
<evidence type="ECO:0000313" key="18">
    <source>
        <dbReference type="WBParaSite" id="SBAD_0000944301-mRNA-1"/>
    </source>
</evidence>
<dbReference type="OrthoDB" id="44067at2759"/>
<keyword evidence="17" id="KW-1185">Reference proteome</keyword>
<dbReference type="GO" id="GO:0045275">
    <property type="term" value="C:respiratory chain complex III"/>
    <property type="evidence" value="ECO:0007669"/>
    <property type="project" value="InterPro"/>
</dbReference>
<evidence type="ECO:0000256" key="8">
    <source>
        <dbReference type="ARBA" id="ARBA00022989"/>
    </source>
</evidence>
<evidence type="ECO:0000256" key="2">
    <source>
        <dbReference type="ARBA" id="ARBA00007856"/>
    </source>
</evidence>
<evidence type="ECO:0000256" key="10">
    <source>
        <dbReference type="ARBA" id="ARBA00023136"/>
    </source>
</evidence>
<dbReference type="PANTHER" id="PTHR12980">
    <property type="entry name" value="UBIQUINOL-CYTOCHROME C REDUCTASE COMPLEX, SUBUNIT X"/>
    <property type="match status" value="1"/>
</dbReference>
<keyword evidence="5 14" id="KW-0812">Transmembrane</keyword>
<dbReference type="InterPro" id="IPR036656">
    <property type="entry name" value="QCR9_sf"/>
</dbReference>
<feature type="coiled-coil region" evidence="13">
    <location>
        <begin position="7"/>
        <end position="58"/>
    </location>
</feature>
<evidence type="ECO:0000256" key="12">
    <source>
        <dbReference type="ARBA" id="ARBA00076299"/>
    </source>
</evidence>
<evidence type="ECO:0000256" key="13">
    <source>
        <dbReference type="SAM" id="Coils"/>
    </source>
</evidence>
<keyword evidence="8 14" id="KW-1133">Transmembrane helix</keyword>
<evidence type="ECO:0000256" key="7">
    <source>
        <dbReference type="ARBA" id="ARBA00022982"/>
    </source>
</evidence>
<protein>
    <recommendedName>
        <fullName evidence="11">Cytochrome b-c1 complex subunit 9</fullName>
    </recommendedName>
    <alternativeName>
        <fullName evidence="12">Complex III subunit X</fullName>
    </alternativeName>
</protein>
<evidence type="ECO:0000256" key="9">
    <source>
        <dbReference type="ARBA" id="ARBA00023128"/>
    </source>
</evidence>
<evidence type="ECO:0000256" key="5">
    <source>
        <dbReference type="ARBA" id="ARBA00022692"/>
    </source>
</evidence>
<dbReference type="WBParaSite" id="SBAD_0000944301-mRNA-1">
    <property type="protein sequence ID" value="SBAD_0000944301-mRNA-1"/>
    <property type="gene ID" value="SBAD_0000944301"/>
</dbReference>
<dbReference type="InterPro" id="IPR008636">
    <property type="entry name" value="Hook_C"/>
</dbReference>
<keyword evidence="4" id="KW-0679">Respiratory chain</keyword>
<keyword evidence="10 14" id="KW-0472">Membrane</keyword>
<dbReference type="Proteomes" id="UP000270296">
    <property type="component" value="Unassembled WGS sequence"/>
</dbReference>
<keyword evidence="13" id="KW-0175">Coiled coil</keyword>
<feature type="transmembrane region" description="Helical" evidence="14">
    <location>
        <begin position="360"/>
        <end position="377"/>
    </location>
</feature>
<keyword evidence="6" id="KW-0999">Mitochondrion inner membrane</keyword>
<dbReference type="PANTHER" id="PTHR12980:SF0">
    <property type="entry name" value="CYTOCHROME B-C1 COMPLEX SUBUNIT 9"/>
    <property type="match status" value="1"/>
</dbReference>
<dbReference type="GO" id="GO:0006122">
    <property type="term" value="P:mitochondrial electron transport, ubiquinol to cytochrome c"/>
    <property type="evidence" value="ECO:0007669"/>
    <property type="project" value="InterPro"/>
</dbReference>
<dbReference type="GO" id="GO:0031122">
    <property type="term" value="P:cytoplasmic microtubule organization"/>
    <property type="evidence" value="ECO:0007669"/>
    <property type="project" value="InterPro"/>
</dbReference>
<name>A0A183IZR6_9BILA</name>